<evidence type="ECO:0000256" key="1">
    <source>
        <dbReference type="SAM" id="MobiDB-lite"/>
    </source>
</evidence>
<comment type="caution">
    <text evidence="3">The sequence shown here is derived from an EMBL/GenBank/DDBJ whole genome shotgun (WGS) entry which is preliminary data.</text>
</comment>
<gene>
    <name evidence="3" type="ORF">D187_008926</name>
</gene>
<evidence type="ECO:0000313" key="4">
    <source>
        <dbReference type="Proteomes" id="UP000011682"/>
    </source>
</evidence>
<protein>
    <submittedName>
        <fullName evidence="3">Uncharacterized protein</fullName>
    </submittedName>
</protein>
<organism evidence="3 4">
    <name type="scientific">Cystobacter fuscus (strain ATCC 25194 / DSM 2262 / NBRC 100088 / M29)</name>
    <dbReference type="NCBI Taxonomy" id="1242864"/>
    <lineage>
        <taxon>Bacteria</taxon>
        <taxon>Pseudomonadati</taxon>
        <taxon>Myxococcota</taxon>
        <taxon>Myxococcia</taxon>
        <taxon>Myxococcales</taxon>
        <taxon>Cystobacterineae</taxon>
        <taxon>Archangiaceae</taxon>
        <taxon>Cystobacter</taxon>
    </lineage>
</organism>
<keyword evidence="4" id="KW-1185">Reference proteome</keyword>
<feature type="signal peptide" evidence="2">
    <location>
        <begin position="1"/>
        <end position="20"/>
    </location>
</feature>
<keyword evidence="2" id="KW-0732">Signal</keyword>
<feature type="chain" id="PRO_5004555705" evidence="2">
    <location>
        <begin position="21"/>
        <end position="408"/>
    </location>
</feature>
<feature type="region of interest" description="Disordered" evidence="1">
    <location>
        <begin position="131"/>
        <end position="152"/>
    </location>
</feature>
<reference evidence="3" key="1">
    <citation type="submission" date="2013-05" db="EMBL/GenBank/DDBJ databases">
        <title>Genome assembly of Cystobacter fuscus DSM 2262.</title>
        <authorList>
            <person name="Sharma G."/>
            <person name="Khatri I."/>
            <person name="Kaur C."/>
            <person name="Mayilraj S."/>
            <person name="Subramanian S."/>
        </authorList>
    </citation>
    <scope>NUCLEOTIDE SEQUENCE [LARGE SCALE GENOMIC DNA]</scope>
    <source>
        <strain evidence="3">DSM 2262</strain>
    </source>
</reference>
<dbReference type="RefSeq" id="WP_002621647.1">
    <property type="nucleotide sequence ID" value="NZ_ANAH02000007.1"/>
</dbReference>
<sequence length="408" mass="43805">MTMHHFLWMLVLLGAPRVLAQSGEAETHASSENPFALRLGLSARPLIGLSGVSVFRTHTLWDGGWVVADVAPSYRLSRLFAAELGLSAMVPVKDAWGFPDFRLAVTPAARLDAGPVYARIGVPLMDHPTSRPTTSALGWRGQEGRGAPGSEQGLYDFRHMRSGFEWLTVRGITGAHLLETASMRILGSIVVGMVTLLGSSAHADPPVLGGPQAVWQGCTYSIKSQAYTEPSTDPRDPYGTVTRYKVVVQRENSPSNTCLLAPTLEELATSEYEPQVAIAANSAGLVAAYSWATYVRFVGTWGRISIHSLNPSPVNPLRLDTTRKSTVLGSFHAAPGEAGFPGFVSLGALILYPDHLQVHGPLSGNWLYAEPGPNTPPSALLQGNHFIAIYPDFLGTAQQAPILDAYTQ</sequence>
<dbReference type="AlphaFoldDB" id="S9R1H7"/>
<dbReference type="Proteomes" id="UP000011682">
    <property type="component" value="Unassembled WGS sequence"/>
</dbReference>
<dbReference type="OrthoDB" id="5506240at2"/>
<accession>S9R1H7</accession>
<dbReference type="EMBL" id="ANAH02000007">
    <property type="protein sequence ID" value="EPX62738.1"/>
    <property type="molecule type" value="Genomic_DNA"/>
</dbReference>
<proteinExistence type="predicted"/>
<evidence type="ECO:0000256" key="2">
    <source>
        <dbReference type="SAM" id="SignalP"/>
    </source>
</evidence>
<name>S9R1H7_CYSF2</name>
<evidence type="ECO:0000313" key="3">
    <source>
        <dbReference type="EMBL" id="EPX62738.1"/>
    </source>
</evidence>